<comment type="caution">
    <text evidence="4">The sequence shown here is derived from an EMBL/GenBank/DDBJ whole genome shotgun (WGS) entry which is preliminary data.</text>
</comment>
<dbReference type="InterPro" id="IPR020904">
    <property type="entry name" value="Sc_DH/Rdtase_CS"/>
</dbReference>
<dbReference type="Proteomes" id="UP000886812">
    <property type="component" value="Unassembled WGS sequence"/>
</dbReference>
<dbReference type="PROSITE" id="PS00061">
    <property type="entry name" value="ADH_SHORT"/>
    <property type="match status" value="1"/>
</dbReference>
<feature type="domain" description="Ketoreductase" evidence="3">
    <location>
        <begin position="4"/>
        <end position="174"/>
    </location>
</feature>
<evidence type="ECO:0000256" key="2">
    <source>
        <dbReference type="ARBA" id="ARBA00023002"/>
    </source>
</evidence>
<dbReference type="Gene3D" id="3.40.50.720">
    <property type="entry name" value="NAD(P)-binding Rossmann-like Domain"/>
    <property type="match status" value="1"/>
</dbReference>
<dbReference type="PRINTS" id="PR00081">
    <property type="entry name" value="GDHRDH"/>
</dbReference>
<dbReference type="PANTHER" id="PTHR42760">
    <property type="entry name" value="SHORT-CHAIN DEHYDROGENASES/REDUCTASES FAMILY MEMBER"/>
    <property type="match status" value="1"/>
</dbReference>
<gene>
    <name evidence="4" type="ORF">IAC75_03075</name>
</gene>
<organism evidence="4 5">
    <name type="scientific">Candidatus Spyradosoma merdigallinarum</name>
    <dbReference type="NCBI Taxonomy" id="2840950"/>
    <lineage>
        <taxon>Bacteria</taxon>
        <taxon>Pseudomonadati</taxon>
        <taxon>Verrucomicrobiota</taxon>
        <taxon>Opitutia</taxon>
        <taxon>Opitutia incertae sedis</taxon>
        <taxon>Candidatus Spyradosoma</taxon>
    </lineage>
</organism>
<protein>
    <submittedName>
        <fullName evidence="4">SDR family oxidoreductase</fullName>
    </submittedName>
</protein>
<dbReference type="SMART" id="SM00822">
    <property type="entry name" value="PKS_KR"/>
    <property type="match status" value="1"/>
</dbReference>
<accession>A0A9D1T171</accession>
<dbReference type="InterPro" id="IPR002347">
    <property type="entry name" value="SDR_fam"/>
</dbReference>
<evidence type="ECO:0000313" key="5">
    <source>
        <dbReference type="Proteomes" id="UP000886812"/>
    </source>
</evidence>
<dbReference type="EMBL" id="DVOG01000078">
    <property type="protein sequence ID" value="HIV04119.1"/>
    <property type="molecule type" value="Genomic_DNA"/>
</dbReference>
<keyword evidence="2" id="KW-0560">Oxidoreductase</keyword>
<dbReference type="GO" id="GO:0006633">
    <property type="term" value="P:fatty acid biosynthetic process"/>
    <property type="evidence" value="ECO:0007669"/>
    <property type="project" value="TreeGrafter"/>
</dbReference>
<reference evidence="4" key="2">
    <citation type="journal article" date="2021" name="PeerJ">
        <title>Extensive microbial diversity within the chicken gut microbiome revealed by metagenomics and culture.</title>
        <authorList>
            <person name="Gilroy R."/>
            <person name="Ravi A."/>
            <person name="Getino M."/>
            <person name="Pursley I."/>
            <person name="Horton D.L."/>
            <person name="Alikhan N.F."/>
            <person name="Baker D."/>
            <person name="Gharbi K."/>
            <person name="Hall N."/>
            <person name="Watson M."/>
            <person name="Adriaenssens E.M."/>
            <person name="Foster-Nyarko E."/>
            <person name="Jarju S."/>
            <person name="Secka A."/>
            <person name="Antonio M."/>
            <person name="Oren A."/>
            <person name="Chaudhuri R.R."/>
            <person name="La Ragione R."/>
            <person name="Hildebrand F."/>
            <person name="Pallen M.J."/>
        </authorList>
    </citation>
    <scope>NUCLEOTIDE SEQUENCE</scope>
    <source>
        <strain evidence="4">10669</strain>
    </source>
</reference>
<dbReference type="PRINTS" id="PR00080">
    <property type="entry name" value="SDRFAMILY"/>
</dbReference>
<sequence>MSGRVIAVTGTRKGLGKAFCEHFLAQGDIVCGCSRRAGTISHPNYRHFETDVSDERAVAAMTREICREFRRIDALINNAGTAQMNHALLTPGTAVEKIFRTNVFGAFFLCREVGKQMLRQKYGRIVNISSVAVPLALEGEAVYAASKAAVEQLTRVLAGELGGNGITVNAIGPTPVATDLIRNVPAEKIEALLARQAIKRLGTPADVIRAAEFFLAPENDFVTGQTLYLGGVF</sequence>
<dbReference type="Pfam" id="PF13561">
    <property type="entry name" value="adh_short_C2"/>
    <property type="match status" value="1"/>
</dbReference>
<dbReference type="SUPFAM" id="SSF51735">
    <property type="entry name" value="NAD(P)-binding Rossmann-fold domains"/>
    <property type="match status" value="1"/>
</dbReference>
<dbReference type="PANTHER" id="PTHR42760:SF133">
    <property type="entry name" value="3-OXOACYL-[ACYL-CARRIER-PROTEIN] REDUCTASE"/>
    <property type="match status" value="1"/>
</dbReference>
<evidence type="ECO:0000256" key="1">
    <source>
        <dbReference type="ARBA" id="ARBA00006484"/>
    </source>
</evidence>
<dbReference type="GO" id="GO:0048038">
    <property type="term" value="F:quinone binding"/>
    <property type="evidence" value="ECO:0007669"/>
    <property type="project" value="TreeGrafter"/>
</dbReference>
<dbReference type="InterPro" id="IPR036291">
    <property type="entry name" value="NAD(P)-bd_dom_sf"/>
</dbReference>
<dbReference type="FunFam" id="3.40.50.720:FF:000084">
    <property type="entry name" value="Short-chain dehydrogenase reductase"/>
    <property type="match status" value="1"/>
</dbReference>
<evidence type="ECO:0000259" key="3">
    <source>
        <dbReference type="SMART" id="SM00822"/>
    </source>
</evidence>
<dbReference type="InterPro" id="IPR057326">
    <property type="entry name" value="KR_dom"/>
</dbReference>
<proteinExistence type="inferred from homology"/>
<comment type="similarity">
    <text evidence="1">Belongs to the short-chain dehydrogenases/reductases (SDR) family.</text>
</comment>
<dbReference type="CDD" id="cd05233">
    <property type="entry name" value="SDR_c"/>
    <property type="match status" value="1"/>
</dbReference>
<evidence type="ECO:0000313" key="4">
    <source>
        <dbReference type="EMBL" id="HIV04119.1"/>
    </source>
</evidence>
<name>A0A9D1T171_9BACT</name>
<reference evidence="4" key="1">
    <citation type="submission" date="2020-10" db="EMBL/GenBank/DDBJ databases">
        <authorList>
            <person name="Gilroy R."/>
        </authorList>
    </citation>
    <scope>NUCLEOTIDE SEQUENCE</scope>
    <source>
        <strain evidence="4">10669</strain>
    </source>
</reference>
<dbReference type="GO" id="GO:0016616">
    <property type="term" value="F:oxidoreductase activity, acting on the CH-OH group of donors, NAD or NADP as acceptor"/>
    <property type="evidence" value="ECO:0007669"/>
    <property type="project" value="TreeGrafter"/>
</dbReference>
<dbReference type="AlphaFoldDB" id="A0A9D1T171"/>